<gene>
    <name evidence="14" type="ORF">STCU_03099</name>
</gene>
<evidence type="ECO:0000256" key="8">
    <source>
        <dbReference type="ARBA" id="ARBA00022759"/>
    </source>
</evidence>
<dbReference type="InterPro" id="IPR012337">
    <property type="entry name" value="RNaseH-like_sf"/>
</dbReference>
<dbReference type="GO" id="GO:0006298">
    <property type="term" value="P:mismatch repair"/>
    <property type="evidence" value="ECO:0007669"/>
    <property type="project" value="TreeGrafter"/>
</dbReference>
<dbReference type="PANTHER" id="PTHR10954">
    <property type="entry name" value="RIBONUCLEASE H2 SUBUNIT A"/>
    <property type="match status" value="1"/>
</dbReference>
<organism evidence="14 15">
    <name type="scientific">Strigomonas culicis</name>
    <dbReference type="NCBI Taxonomy" id="28005"/>
    <lineage>
        <taxon>Eukaryota</taxon>
        <taxon>Discoba</taxon>
        <taxon>Euglenozoa</taxon>
        <taxon>Kinetoplastea</taxon>
        <taxon>Metakinetoplastina</taxon>
        <taxon>Trypanosomatida</taxon>
        <taxon>Trypanosomatidae</taxon>
        <taxon>Strigomonadinae</taxon>
        <taxon>Strigomonas</taxon>
    </lineage>
</organism>
<dbReference type="CDD" id="cd07182">
    <property type="entry name" value="RNase_HII_bacteria_HII_like"/>
    <property type="match status" value="1"/>
</dbReference>
<evidence type="ECO:0000259" key="13">
    <source>
        <dbReference type="PROSITE" id="PS51975"/>
    </source>
</evidence>
<evidence type="ECO:0000256" key="1">
    <source>
        <dbReference type="ARBA" id="ARBA00000077"/>
    </source>
</evidence>
<dbReference type="PROSITE" id="PS51975">
    <property type="entry name" value="RNASE_H_2"/>
    <property type="match status" value="1"/>
</dbReference>
<comment type="caution">
    <text evidence="14">The sequence shown here is derived from an EMBL/GenBank/DDBJ whole genome shotgun (WGS) entry which is preliminary data.</text>
</comment>
<dbReference type="Gene3D" id="3.30.420.10">
    <property type="entry name" value="Ribonuclease H-like superfamily/Ribonuclease H"/>
    <property type="match status" value="1"/>
</dbReference>
<evidence type="ECO:0000256" key="10">
    <source>
        <dbReference type="ARBA" id="ARBA00023211"/>
    </source>
</evidence>
<comment type="catalytic activity">
    <reaction evidence="1 12">
        <text>Endonucleolytic cleavage to 5'-phosphomonoester.</text>
        <dbReference type="EC" id="3.1.26.4"/>
    </reaction>
</comment>
<evidence type="ECO:0000256" key="3">
    <source>
        <dbReference type="ARBA" id="ARBA00004496"/>
    </source>
</evidence>
<dbReference type="GO" id="GO:0004523">
    <property type="term" value="F:RNA-DNA hybrid ribonuclease activity"/>
    <property type="evidence" value="ECO:0007669"/>
    <property type="project" value="UniProtKB-EC"/>
</dbReference>
<dbReference type="EC" id="3.1.26.4" evidence="12"/>
<dbReference type="SUPFAM" id="SSF53098">
    <property type="entry name" value="Ribonuclease H-like"/>
    <property type="match status" value="1"/>
</dbReference>
<keyword evidence="8 12" id="KW-0255">Endonuclease</keyword>
<feature type="domain" description="RNase H type-2" evidence="13">
    <location>
        <begin position="1"/>
        <end position="175"/>
    </location>
</feature>
<evidence type="ECO:0000256" key="9">
    <source>
        <dbReference type="ARBA" id="ARBA00022801"/>
    </source>
</evidence>
<evidence type="ECO:0000256" key="6">
    <source>
        <dbReference type="ARBA" id="ARBA00022722"/>
    </source>
</evidence>
<proteinExistence type="inferred from homology"/>
<dbReference type="GO" id="GO:0032299">
    <property type="term" value="C:ribonuclease H2 complex"/>
    <property type="evidence" value="ECO:0007669"/>
    <property type="project" value="TreeGrafter"/>
</dbReference>
<keyword evidence="15" id="KW-1185">Reference proteome</keyword>
<sequence length="184" mass="20244">MVGFASILVDAATVDAVNILNATLEGMAAAAAKLVEALRRAGVPLSARNTCILIDGNRVPWCFLQEEQKRKKLANPKTVKSRGKEHAALRNVVCQCVVKGDQRVASIATASIVAKVTRDEYASAVMHRQCPQYGFDEHKGYCVARHTELLRQLGPCAFHRRTFAPVRAVLGSAKQRRMEKRKCT</sequence>
<comment type="caution">
    <text evidence="11">Lacks conserved residue(s) required for the propagation of feature annotation.</text>
</comment>
<dbReference type="Pfam" id="PF01351">
    <property type="entry name" value="RNase_HII"/>
    <property type="match status" value="1"/>
</dbReference>
<dbReference type="OrthoDB" id="7462577at2759"/>
<dbReference type="GO" id="GO:0005737">
    <property type="term" value="C:cytoplasm"/>
    <property type="evidence" value="ECO:0007669"/>
    <property type="project" value="UniProtKB-SubCell"/>
</dbReference>
<dbReference type="Proteomes" id="UP000015354">
    <property type="component" value="Unassembled WGS sequence"/>
</dbReference>
<keyword evidence="9 12" id="KW-0378">Hydrolase</keyword>
<dbReference type="PANTHER" id="PTHR10954:SF23">
    <property type="entry name" value="RIBONUCLEASE"/>
    <property type="match status" value="1"/>
</dbReference>
<name>S9USY2_9TRYP</name>
<dbReference type="InterPro" id="IPR036397">
    <property type="entry name" value="RNaseH_sf"/>
</dbReference>
<dbReference type="EMBL" id="ATMH01003099">
    <property type="protein sequence ID" value="EPY31924.1"/>
    <property type="molecule type" value="Genomic_DNA"/>
</dbReference>
<keyword evidence="5" id="KW-0963">Cytoplasm</keyword>
<reference evidence="14 15" key="1">
    <citation type="journal article" date="2013" name="PLoS ONE">
        <title>Predicting the Proteins of Angomonas deanei, Strigomonas culicis and Their Respective Endosymbionts Reveals New Aspects of the Trypanosomatidae Family.</title>
        <authorList>
            <person name="Motta M.C."/>
            <person name="Martins A.C."/>
            <person name="de Souza S.S."/>
            <person name="Catta-Preta C.M."/>
            <person name="Silva R."/>
            <person name="Klein C.C."/>
            <person name="de Almeida L.G."/>
            <person name="de Lima Cunha O."/>
            <person name="Ciapina L.P."/>
            <person name="Brocchi M."/>
            <person name="Colabardini A.C."/>
            <person name="de Araujo Lima B."/>
            <person name="Machado C.R."/>
            <person name="de Almeida Soares C.M."/>
            <person name="Probst C.M."/>
            <person name="de Menezes C.B."/>
            <person name="Thompson C.E."/>
            <person name="Bartholomeu D.C."/>
            <person name="Gradia D.F."/>
            <person name="Pavoni D.P."/>
            <person name="Grisard E.C."/>
            <person name="Fantinatti-Garboggini F."/>
            <person name="Marchini F.K."/>
            <person name="Rodrigues-Luiz G.F."/>
            <person name="Wagner G."/>
            <person name="Goldman G.H."/>
            <person name="Fietto J.L."/>
            <person name="Elias M.C."/>
            <person name="Goldman M.H."/>
            <person name="Sagot M.F."/>
            <person name="Pereira M."/>
            <person name="Stoco P.H."/>
            <person name="de Mendonca-Neto R.P."/>
            <person name="Teixeira S.M."/>
            <person name="Maciel T.E."/>
            <person name="de Oliveira Mendes T.A."/>
            <person name="Urmenyi T.P."/>
            <person name="de Souza W."/>
            <person name="Schenkman S."/>
            <person name="de Vasconcelos A.T."/>
        </authorList>
    </citation>
    <scope>NUCLEOTIDE SEQUENCE [LARGE SCALE GENOMIC DNA]</scope>
</reference>
<evidence type="ECO:0000313" key="15">
    <source>
        <dbReference type="Proteomes" id="UP000015354"/>
    </source>
</evidence>
<evidence type="ECO:0000313" key="14">
    <source>
        <dbReference type="EMBL" id="EPY31924.1"/>
    </source>
</evidence>
<evidence type="ECO:0000256" key="7">
    <source>
        <dbReference type="ARBA" id="ARBA00022723"/>
    </source>
</evidence>
<dbReference type="InterPro" id="IPR024567">
    <property type="entry name" value="RNase_HII/HIII_dom"/>
</dbReference>
<dbReference type="AlphaFoldDB" id="S9USY2"/>
<dbReference type="InterPro" id="IPR022898">
    <property type="entry name" value="RNase_HII"/>
</dbReference>
<dbReference type="GO" id="GO:0043137">
    <property type="term" value="P:DNA replication, removal of RNA primer"/>
    <property type="evidence" value="ECO:0007669"/>
    <property type="project" value="TreeGrafter"/>
</dbReference>
<comment type="subcellular location">
    <subcellularLocation>
        <location evidence="3">Cytoplasm</location>
    </subcellularLocation>
</comment>
<dbReference type="InterPro" id="IPR001352">
    <property type="entry name" value="RNase_HII/HIII"/>
</dbReference>
<comment type="function">
    <text evidence="2 12">Endonuclease that specifically degrades the RNA of RNA-DNA hybrids.</text>
</comment>
<protein>
    <recommendedName>
        <fullName evidence="12">Ribonuclease</fullName>
        <ecNumber evidence="12">3.1.26.4</ecNumber>
    </recommendedName>
</protein>
<comment type="similarity">
    <text evidence="4 12">Belongs to the RNase HII family.</text>
</comment>
<keyword evidence="6 12" id="KW-0540">Nuclease</keyword>
<evidence type="ECO:0000256" key="12">
    <source>
        <dbReference type="RuleBase" id="RU003515"/>
    </source>
</evidence>
<evidence type="ECO:0000256" key="4">
    <source>
        <dbReference type="ARBA" id="ARBA00007383"/>
    </source>
</evidence>
<accession>S9USY2</accession>
<keyword evidence="7" id="KW-0479">Metal-binding</keyword>
<dbReference type="GO" id="GO:0046872">
    <property type="term" value="F:metal ion binding"/>
    <property type="evidence" value="ECO:0007669"/>
    <property type="project" value="UniProtKB-KW"/>
</dbReference>
<keyword evidence="10" id="KW-0464">Manganese</keyword>
<evidence type="ECO:0000256" key="2">
    <source>
        <dbReference type="ARBA" id="ARBA00004065"/>
    </source>
</evidence>
<evidence type="ECO:0000256" key="11">
    <source>
        <dbReference type="PROSITE-ProRule" id="PRU01319"/>
    </source>
</evidence>
<evidence type="ECO:0000256" key="5">
    <source>
        <dbReference type="ARBA" id="ARBA00022490"/>
    </source>
</evidence>
<dbReference type="GO" id="GO:0003723">
    <property type="term" value="F:RNA binding"/>
    <property type="evidence" value="ECO:0007669"/>
    <property type="project" value="UniProtKB-UniRule"/>
</dbReference>